<sequence length="78" mass="8549">MANLADKGEGDDDWVVDSGATEHITFDLDFLENKIETNIEAPVIIPNGTKVPVKGRGLNGALWGRYTHYTTFAIMPPC</sequence>
<reference evidence="2" key="1">
    <citation type="journal article" date="2017" name="Nature">
        <title>The sunflower genome provides insights into oil metabolism, flowering and Asterid evolution.</title>
        <authorList>
            <person name="Badouin H."/>
            <person name="Gouzy J."/>
            <person name="Grassa C.J."/>
            <person name="Murat F."/>
            <person name="Staton S.E."/>
            <person name="Cottret L."/>
            <person name="Lelandais-Briere C."/>
            <person name="Owens G.L."/>
            <person name="Carrere S."/>
            <person name="Mayjonade B."/>
            <person name="Legrand L."/>
            <person name="Gill N."/>
            <person name="Kane N.C."/>
            <person name="Bowers J.E."/>
            <person name="Hubner S."/>
            <person name="Bellec A."/>
            <person name="Berard A."/>
            <person name="Berges H."/>
            <person name="Blanchet N."/>
            <person name="Boniface M.C."/>
            <person name="Brunel D."/>
            <person name="Catrice O."/>
            <person name="Chaidir N."/>
            <person name="Claudel C."/>
            <person name="Donnadieu C."/>
            <person name="Faraut T."/>
            <person name="Fievet G."/>
            <person name="Helmstetter N."/>
            <person name="King M."/>
            <person name="Knapp S.J."/>
            <person name="Lai Z."/>
            <person name="Le Paslier M.C."/>
            <person name="Lippi Y."/>
            <person name="Lorenzon L."/>
            <person name="Mandel J.R."/>
            <person name="Marage G."/>
            <person name="Marchand G."/>
            <person name="Marquand E."/>
            <person name="Bret-Mestries E."/>
            <person name="Morien E."/>
            <person name="Nambeesan S."/>
            <person name="Nguyen T."/>
            <person name="Pegot-Espagnet P."/>
            <person name="Pouilly N."/>
            <person name="Raftis F."/>
            <person name="Sallet E."/>
            <person name="Schiex T."/>
            <person name="Thomas J."/>
            <person name="Vandecasteele C."/>
            <person name="Vares D."/>
            <person name="Vear F."/>
            <person name="Vautrin S."/>
            <person name="Crespi M."/>
            <person name="Mangin B."/>
            <person name="Burke J.M."/>
            <person name="Salse J."/>
            <person name="Munos S."/>
            <person name="Vincourt P."/>
            <person name="Rieseberg L.H."/>
            <person name="Langlade N.B."/>
        </authorList>
    </citation>
    <scope>NUCLEOTIDE SEQUENCE</scope>
    <source>
        <tissue evidence="2">Leaves</tissue>
    </source>
</reference>
<evidence type="ECO:0000259" key="1">
    <source>
        <dbReference type="Pfam" id="PF22936"/>
    </source>
</evidence>
<accession>A0A9K3I249</accession>
<gene>
    <name evidence="2" type="ORF">HanXRQr2_Chr09g0361781</name>
</gene>
<keyword evidence="3" id="KW-1185">Reference proteome</keyword>
<comment type="caution">
    <text evidence="2">The sequence shown here is derived from an EMBL/GenBank/DDBJ whole genome shotgun (WGS) entry which is preliminary data.</text>
</comment>
<reference evidence="2" key="2">
    <citation type="submission" date="2020-06" db="EMBL/GenBank/DDBJ databases">
        <title>Helianthus annuus Genome sequencing and assembly Release 2.</title>
        <authorList>
            <person name="Gouzy J."/>
            <person name="Langlade N."/>
            <person name="Munos S."/>
        </authorList>
    </citation>
    <scope>NUCLEOTIDE SEQUENCE</scope>
    <source>
        <tissue evidence="2">Leaves</tissue>
    </source>
</reference>
<dbReference type="EMBL" id="MNCJ02000324">
    <property type="protein sequence ID" value="KAF5788667.1"/>
    <property type="molecule type" value="Genomic_DNA"/>
</dbReference>
<feature type="domain" description="Retrovirus-related Pol polyprotein from transposon TNT 1-94-like beta-barrel" evidence="1">
    <location>
        <begin position="14"/>
        <end position="57"/>
    </location>
</feature>
<name>A0A9K3I249_HELAN</name>
<evidence type="ECO:0000313" key="2">
    <source>
        <dbReference type="EMBL" id="KAF5788667.1"/>
    </source>
</evidence>
<protein>
    <recommendedName>
        <fullName evidence="1">Retrovirus-related Pol polyprotein from transposon TNT 1-94-like beta-barrel domain-containing protein</fullName>
    </recommendedName>
</protein>
<proteinExistence type="predicted"/>
<evidence type="ECO:0000313" key="3">
    <source>
        <dbReference type="Proteomes" id="UP000215914"/>
    </source>
</evidence>
<dbReference type="Pfam" id="PF22936">
    <property type="entry name" value="Pol_BBD"/>
    <property type="match status" value="1"/>
</dbReference>
<dbReference type="AlphaFoldDB" id="A0A9K3I249"/>
<dbReference type="InterPro" id="IPR054722">
    <property type="entry name" value="PolX-like_BBD"/>
</dbReference>
<organism evidence="2 3">
    <name type="scientific">Helianthus annuus</name>
    <name type="common">Common sunflower</name>
    <dbReference type="NCBI Taxonomy" id="4232"/>
    <lineage>
        <taxon>Eukaryota</taxon>
        <taxon>Viridiplantae</taxon>
        <taxon>Streptophyta</taxon>
        <taxon>Embryophyta</taxon>
        <taxon>Tracheophyta</taxon>
        <taxon>Spermatophyta</taxon>
        <taxon>Magnoliopsida</taxon>
        <taxon>eudicotyledons</taxon>
        <taxon>Gunneridae</taxon>
        <taxon>Pentapetalae</taxon>
        <taxon>asterids</taxon>
        <taxon>campanulids</taxon>
        <taxon>Asterales</taxon>
        <taxon>Asteraceae</taxon>
        <taxon>Asteroideae</taxon>
        <taxon>Heliantheae alliance</taxon>
        <taxon>Heliantheae</taxon>
        <taxon>Helianthus</taxon>
    </lineage>
</organism>
<dbReference type="Proteomes" id="UP000215914">
    <property type="component" value="Unassembled WGS sequence"/>
</dbReference>
<dbReference type="Gramene" id="mRNA:HanXRQr2_Chr09g0361781">
    <property type="protein sequence ID" value="mRNA:HanXRQr2_Chr09g0361781"/>
    <property type="gene ID" value="HanXRQr2_Chr09g0361781"/>
</dbReference>